<evidence type="ECO:0008006" key="3">
    <source>
        <dbReference type="Google" id="ProtNLM"/>
    </source>
</evidence>
<dbReference type="InterPro" id="IPR011992">
    <property type="entry name" value="EF-hand-dom_pair"/>
</dbReference>
<name>A0ABD8AII8_9BACT</name>
<gene>
    <name evidence="1" type="ORF">RRG46_02245</name>
</gene>
<evidence type="ECO:0000313" key="1">
    <source>
        <dbReference type="EMBL" id="WQQ19648.1"/>
    </source>
</evidence>
<reference evidence="1 2" key="1">
    <citation type="submission" date="2023-12" db="EMBL/GenBank/DDBJ databases">
        <title>Hybrid Genome Assemblies of Mycoplasma cynos and Mycoplasma felis isolated from Dogs and Cats with Infectious Respiratory Disease.</title>
        <authorList>
            <person name="Framst I."/>
            <person name="Cai H."/>
            <person name="Ramesh P."/>
            <person name="Maboni G."/>
        </authorList>
    </citation>
    <scope>NUCLEOTIDE SEQUENCE [LARGE SCALE GENOMIC DNA]</scope>
    <source>
        <strain evidence="1 2">30510</strain>
    </source>
</reference>
<dbReference type="Proteomes" id="UP001327314">
    <property type="component" value="Chromosome"/>
</dbReference>
<organism evidence="1 2">
    <name type="scientific">Mycoplasmopsis cynos</name>
    <dbReference type="NCBI Taxonomy" id="171284"/>
    <lineage>
        <taxon>Bacteria</taxon>
        <taxon>Bacillati</taxon>
        <taxon>Mycoplasmatota</taxon>
        <taxon>Mycoplasmoidales</taxon>
        <taxon>Metamycoplasmataceae</taxon>
        <taxon>Mycoplasmopsis</taxon>
    </lineage>
</organism>
<dbReference type="RefSeq" id="WP_284520588.1">
    <property type="nucleotide sequence ID" value="NZ_CP103987.1"/>
</dbReference>
<dbReference type="EMBL" id="CP141046">
    <property type="protein sequence ID" value="WQQ19648.1"/>
    <property type="molecule type" value="Genomic_DNA"/>
</dbReference>
<evidence type="ECO:0000313" key="2">
    <source>
        <dbReference type="Proteomes" id="UP001327314"/>
    </source>
</evidence>
<proteinExistence type="predicted"/>
<accession>A0ABD8AII8</accession>
<sequence>MRHLKTEEWIKIFNAYDAYKTRKISKSEFEQISYKIRNRYWL</sequence>
<dbReference type="AlphaFoldDB" id="A0ABD8AII8"/>
<dbReference type="SUPFAM" id="SSF47473">
    <property type="entry name" value="EF-hand"/>
    <property type="match status" value="1"/>
</dbReference>
<protein>
    <recommendedName>
        <fullName evidence="3">EF-hand domain-containing protein</fullName>
    </recommendedName>
</protein>